<organism evidence="2 3">
    <name type="scientific">Polyporus arcularius HHB13444</name>
    <dbReference type="NCBI Taxonomy" id="1314778"/>
    <lineage>
        <taxon>Eukaryota</taxon>
        <taxon>Fungi</taxon>
        <taxon>Dikarya</taxon>
        <taxon>Basidiomycota</taxon>
        <taxon>Agaricomycotina</taxon>
        <taxon>Agaricomycetes</taxon>
        <taxon>Polyporales</taxon>
        <taxon>Polyporaceae</taxon>
        <taxon>Polyporus</taxon>
    </lineage>
</organism>
<proteinExistence type="predicted"/>
<keyword evidence="3" id="KW-1185">Reference proteome</keyword>
<protein>
    <submittedName>
        <fullName evidence="2">Uncharacterized protein</fullName>
    </submittedName>
</protein>
<evidence type="ECO:0000256" key="1">
    <source>
        <dbReference type="SAM" id="Phobius"/>
    </source>
</evidence>
<gene>
    <name evidence="2" type="ORF">K466DRAFT_664372</name>
</gene>
<reference evidence="2 3" key="1">
    <citation type="journal article" date="2019" name="Nat. Ecol. Evol.">
        <title>Megaphylogeny resolves global patterns of mushroom evolution.</title>
        <authorList>
            <person name="Varga T."/>
            <person name="Krizsan K."/>
            <person name="Foldi C."/>
            <person name="Dima B."/>
            <person name="Sanchez-Garcia M."/>
            <person name="Sanchez-Ramirez S."/>
            <person name="Szollosi G.J."/>
            <person name="Szarkandi J.G."/>
            <person name="Papp V."/>
            <person name="Albert L."/>
            <person name="Andreopoulos W."/>
            <person name="Angelini C."/>
            <person name="Antonin V."/>
            <person name="Barry K.W."/>
            <person name="Bougher N.L."/>
            <person name="Buchanan P."/>
            <person name="Buyck B."/>
            <person name="Bense V."/>
            <person name="Catcheside P."/>
            <person name="Chovatia M."/>
            <person name="Cooper J."/>
            <person name="Damon W."/>
            <person name="Desjardin D."/>
            <person name="Finy P."/>
            <person name="Geml J."/>
            <person name="Haridas S."/>
            <person name="Hughes K."/>
            <person name="Justo A."/>
            <person name="Karasinski D."/>
            <person name="Kautmanova I."/>
            <person name="Kiss B."/>
            <person name="Kocsube S."/>
            <person name="Kotiranta H."/>
            <person name="LaButti K.M."/>
            <person name="Lechner B.E."/>
            <person name="Liimatainen K."/>
            <person name="Lipzen A."/>
            <person name="Lukacs Z."/>
            <person name="Mihaltcheva S."/>
            <person name="Morgado L.N."/>
            <person name="Niskanen T."/>
            <person name="Noordeloos M.E."/>
            <person name="Ohm R.A."/>
            <person name="Ortiz-Santana B."/>
            <person name="Ovrebo C."/>
            <person name="Racz N."/>
            <person name="Riley R."/>
            <person name="Savchenko A."/>
            <person name="Shiryaev A."/>
            <person name="Soop K."/>
            <person name="Spirin V."/>
            <person name="Szebenyi C."/>
            <person name="Tomsovsky M."/>
            <person name="Tulloss R.E."/>
            <person name="Uehling J."/>
            <person name="Grigoriev I.V."/>
            <person name="Vagvolgyi C."/>
            <person name="Papp T."/>
            <person name="Martin F.M."/>
            <person name="Miettinen O."/>
            <person name="Hibbett D.S."/>
            <person name="Nagy L.G."/>
        </authorList>
    </citation>
    <scope>NUCLEOTIDE SEQUENCE [LARGE SCALE GENOMIC DNA]</scope>
    <source>
        <strain evidence="2 3">HHB13444</strain>
    </source>
</reference>
<feature type="transmembrane region" description="Helical" evidence="1">
    <location>
        <begin position="50"/>
        <end position="72"/>
    </location>
</feature>
<evidence type="ECO:0000313" key="2">
    <source>
        <dbReference type="EMBL" id="TFK85616.1"/>
    </source>
</evidence>
<dbReference type="AlphaFoldDB" id="A0A5C3P7G4"/>
<evidence type="ECO:0000313" key="3">
    <source>
        <dbReference type="Proteomes" id="UP000308197"/>
    </source>
</evidence>
<feature type="non-terminal residue" evidence="2">
    <location>
        <position position="87"/>
    </location>
</feature>
<name>A0A5C3P7G4_9APHY</name>
<keyword evidence="1" id="KW-0812">Transmembrane</keyword>
<sequence length="87" mass="9480">MIISVLVPSRPLILPLACIYCSISQVPCAHILASVSYHHIVSRIIRSTRTLYNVCTLIVCTLIVIVSAMSLVPTPLSDAFVEMNLSP</sequence>
<dbReference type="Proteomes" id="UP000308197">
    <property type="component" value="Unassembled WGS sequence"/>
</dbReference>
<dbReference type="InParanoid" id="A0A5C3P7G4"/>
<accession>A0A5C3P7G4</accession>
<keyword evidence="1" id="KW-0472">Membrane</keyword>
<dbReference type="EMBL" id="ML211243">
    <property type="protein sequence ID" value="TFK85616.1"/>
    <property type="molecule type" value="Genomic_DNA"/>
</dbReference>
<keyword evidence="1" id="KW-1133">Transmembrane helix</keyword>